<dbReference type="Proteomes" id="UP001140076">
    <property type="component" value="Unassembled WGS sequence"/>
</dbReference>
<organism evidence="2 3">
    <name type="scientific">Streptomonospora mangrovi</name>
    <dbReference type="NCBI Taxonomy" id="2883123"/>
    <lineage>
        <taxon>Bacteria</taxon>
        <taxon>Bacillati</taxon>
        <taxon>Actinomycetota</taxon>
        <taxon>Actinomycetes</taxon>
        <taxon>Streptosporangiales</taxon>
        <taxon>Nocardiopsidaceae</taxon>
        <taxon>Streptomonospora</taxon>
    </lineage>
</organism>
<reference evidence="2" key="1">
    <citation type="submission" date="2021-10" db="EMBL/GenBank/DDBJ databases">
        <title>Streptomonospora sp. nov., isolated from mangrove soil.</title>
        <authorList>
            <person name="Chen X."/>
            <person name="Ge X."/>
            <person name="Liu W."/>
        </authorList>
    </citation>
    <scope>NUCLEOTIDE SEQUENCE</scope>
    <source>
        <strain evidence="2">S1-112</strain>
    </source>
</reference>
<proteinExistence type="predicted"/>
<protein>
    <submittedName>
        <fullName evidence="2">Uncharacterized protein</fullName>
    </submittedName>
</protein>
<feature type="region of interest" description="Disordered" evidence="1">
    <location>
        <begin position="159"/>
        <end position="251"/>
    </location>
</feature>
<evidence type="ECO:0000256" key="1">
    <source>
        <dbReference type="SAM" id="MobiDB-lite"/>
    </source>
</evidence>
<dbReference type="EMBL" id="JAJAQC010000008">
    <property type="protein sequence ID" value="MDA0563966.1"/>
    <property type="molecule type" value="Genomic_DNA"/>
</dbReference>
<comment type="caution">
    <text evidence="2">The sequence shown here is derived from an EMBL/GenBank/DDBJ whole genome shotgun (WGS) entry which is preliminary data.</text>
</comment>
<accession>A0A9X3SM29</accession>
<evidence type="ECO:0000313" key="2">
    <source>
        <dbReference type="EMBL" id="MDA0563966.1"/>
    </source>
</evidence>
<gene>
    <name evidence="2" type="ORF">LG943_06445</name>
</gene>
<dbReference type="AlphaFoldDB" id="A0A9X3SM29"/>
<dbReference type="RefSeq" id="WP_270071256.1">
    <property type="nucleotide sequence ID" value="NZ_JAJAQC010000008.1"/>
</dbReference>
<feature type="compositionally biased region" description="Basic and acidic residues" evidence="1">
    <location>
        <begin position="185"/>
        <end position="208"/>
    </location>
</feature>
<feature type="compositionally biased region" description="Low complexity" evidence="1">
    <location>
        <begin position="236"/>
        <end position="245"/>
    </location>
</feature>
<name>A0A9X3SM29_9ACTN</name>
<evidence type="ECO:0000313" key="3">
    <source>
        <dbReference type="Proteomes" id="UP001140076"/>
    </source>
</evidence>
<keyword evidence="3" id="KW-1185">Reference proteome</keyword>
<sequence>MAAKRQGGLNAWEKAGIGAVAVGAVLTGAVGIEREPAQPPKWTEGALDVTAFRAQTAVRNLHAATVNRLAGLTGQAAPDPTQLNDSSEVESAYRRYGRLGQSLVNLDKDLRQVETALAGADPRFTPARRGQALPDDVNRLTPADVGDYLRAARSGVEHMGQSADRLSRAHSGTPDAAAAEVSADGLRRVAADFPSEKEIGAAQRDADQRGATNAAGAPLTRGRLTAAREGRRASARRAPAPQPAARPRRTL</sequence>